<feature type="domain" description="DUF397" evidence="1">
    <location>
        <begin position="8"/>
        <end position="59"/>
    </location>
</feature>
<keyword evidence="3" id="KW-1185">Reference proteome</keyword>
<protein>
    <recommendedName>
        <fullName evidence="1">DUF397 domain-containing protein</fullName>
    </recommendedName>
</protein>
<name>D7C1J1_STRBB</name>
<dbReference type="Pfam" id="PF04149">
    <property type="entry name" value="DUF397"/>
    <property type="match status" value="1"/>
</dbReference>
<reference evidence="2 3" key="1">
    <citation type="journal article" date="2010" name="J. Bacteriol.">
        <title>Genome sequence of the milbemycin-producing bacterium Streptomyces bingchenggensis.</title>
        <authorList>
            <person name="Wang X.J."/>
            <person name="Yan Y.J."/>
            <person name="Zhang B."/>
            <person name="An J."/>
            <person name="Wang J.J."/>
            <person name="Tian J."/>
            <person name="Jiang L."/>
            <person name="Chen Y.H."/>
            <person name="Huang S.X."/>
            <person name="Yin M."/>
            <person name="Zhang J."/>
            <person name="Gao A.L."/>
            <person name="Liu C.X."/>
            <person name="Zhu Z.X."/>
            <person name="Xiang W.S."/>
        </authorList>
    </citation>
    <scope>NUCLEOTIDE SEQUENCE [LARGE SCALE GENOMIC DNA]</scope>
    <source>
        <strain evidence="2 3">BCW-1</strain>
    </source>
</reference>
<dbReference type="PATRIC" id="fig|749414.3.peg.7133"/>
<organism evidence="2 3">
    <name type="scientific">Streptomyces bingchenggensis (strain BCW-1)</name>
    <dbReference type="NCBI Taxonomy" id="749414"/>
    <lineage>
        <taxon>Bacteria</taxon>
        <taxon>Bacillati</taxon>
        <taxon>Actinomycetota</taxon>
        <taxon>Actinomycetes</taxon>
        <taxon>Kitasatosporales</taxon>
        <taxon>Streptomycetaceae</taxon>
        <taxon>Streptomyces</taxon>
    </lineage>
</organism>
<evidence type="ECO:0000313" key="3">
    <source>
        <dbReference type="Proteomes" id="UP000000377"/>
    </source>
</evidence>
<accession>D7C1J1</accession>
<dbReference type="EMBL" id="CP002047">
    <property type="protein sequence ID" value="ADI10056.1"/>
    <property type="molecule type" value="Genomic_DNA"/>
</dbReference>
<dbReference type="eggNOG" id="COG3039">
    <property type="taxonomic scope" value="Bacteria"/>
</dbReference>
<gene>
    <name evidence="2" type="ordered locus">SBI_06936</name>
</gene>
<dbReference type="InterPro" id="IPR007278">
    <property type="entry name" value="DUF397"/>
</dbReference>
<dbReference type="STRING" id="749414.SBI_06936"/>
<dbReference type="HOGENOM" id="CLU_131550_1_2_11"/>
<dbReference type="KEGG" id="sbh:SBI_06936"/>
<sequence>MVMSTSIQWRKSSFSGAQGPDCVELARRADATLIRESDDPHVVLATTRTGLAAFIAGAKAGAFDHLTP</sequence>
<dbReference type="AlphaFoldDB" id="D7C1J1"/>
<proteinExistence type="predicted"/>
<evidence type="ECO:0000259" key="1">
    <source>
        <dbReference type="Pfam" id="PF04149"/>
    </source>
</evidence>
<dbReference type="Proteomes" id="UP000000377">
    <property type="component" value="Chromosome"/>
</dbReference>
<evidence type="ECO:0000313" key="2">
    <source>
        <dbReference type="EMBL" id="ADI10056.1"/>
    </source>
</evidence>